<dbReference type="PATRIC" id="fig|1245469.3.peg.7136"/>
<evidence type="ECO:0000256" key="3">
    <source>
        <dbReference type="SAM" id="SignalP"/>
    </source>
</evidence>
<dbReference type="PANTHER" id="PTHR12283:SF6">
    <property type="entry name" value="GLUTAMINYL-PEPTIDE CYCLOTRANSFERASE-RELATED"/>
    <property type="match status" value="1"/>
</dbReference>
<dbReference type="KEGG" id="aol:S58_69820"/>
<evidence type="ECO:0000259" key="4">
    <source>
        <dbReference type="Pfam" id="PF04389"/>
    </source>
</evidence>
<gene>
    <name evidence="5" type="ORF">S58_69820</name>
</gene>
<organism evidence="5 6">
    <name type="scientific">Bradyrhizobium oligotrophicum S58</name>
    <dbReference type="NCBI Taxonomy" id="1245469"/>
    <lineage>
        <taxon>Bacteria</taxon>
        <taxon>Pseudomonadati</taxon>
        <taxon>Pseudomonadota</taxon>
        <taxon>Alphaproteobacteria</taxon>
        <taxon>Hyphomicrobiales</taxon>
        <taxon>Nitrobacteraceae</taxon>
        <taxon>Bradyrhizobium</taxon>
    </lineage>
</organism>
<dbReference type="GO" id="GO:0008270">
    <property type="term" value="F:zinc ion binding"/>
    <property type="evidence" value="ECO:0007669"/>
    <property type="project" value="TreeGrafter"/>
</dbReference>
<evidence type="ECO:0000313" key="6">
    <source>
        <dbReference type="Proteomes" id="UP000011841"/>
    </source>
</evidence>
<name>M4ZGG9_9BRAD</name>
<keyword evidence="6" id="KW-1185">Reference proteome</keyword>
<keyword evidence="1" id="KW-0808">Transferase</keyword>
<evidence type="ECO:0000256" key="2">
    <source>
        <dbReference type="ARBA" id="ARBA00023315"/>
    </source>
</evidence>
<sequence length="314" mass="34322">MTEFWPRWTATAAMAALLLASPAARAAEPQIELWDGQRAMTVIADLLRFTPRAMGEPGHQQTIDYIKAAMAKSAADAVLTQSFTAKGDDGKAIPLTNIIARFQVQNPRRVIVATHYDSIIKAYRDAKSPDAPMPGANNSASAVALLLETARVLSLSPKLDIGIDMIFFDGEEGPKSLGAGDPTWHALGSPHFAANLKDYYPSRKPEKAVDFDMVCDKDLKLQPEPSSVASALPEVKKFWSLGSRIAPLAFSPELTSYPISDDHTALQQAGIPSFLVIDFDYEPYFNTTQDTIEQCSAQSLETVGRTLLRYLYTP</sequence>
<proteinExistence type="predicted"/>
<dbReference type="RefSeq" id="WP_015670021.1">
    <property type="nucleotide sequence ID" value="NC_020453.1"/>
</dbReference>
<protein>
    <recommendedName>
        <fullName evidence="4">Peptidase M28 domain-containing protein</fullName>
    </recommendedName>
</protein>
<dbReference type="InterPro" id="IPR040234">
    <property type="entry name" value="QC/QCL"/>
</dbReference>
<evidence type="ECO:0000313" key="5">
    <source>
        <dbReference type="EMBL" id="BAM92947.1"/>
    </source>
</evidence>
<dbReference type="PANTHER" id="PTHR12283">
    <property type="entry name" value="GLUTAMINYL-PEPTIDE CYCLOTRANSFERASE"/>
    <property type="match status" value="1"/>
</dbReference>
<dbReference type="Gene3D" id="3.40.630.10">
    <property type="entry name" value="Zn peptidases"/>
    <property type="match status" value="1"/>
</dbReference>
<dbReference type="Proteomes" id="UP000011841">
    <property type="component" value="Chromosome"/>
</dbReference>
<feature type="domain" description="Peptidase M28" evidence="4">
    <location>
        <begin position="97"/>
        <end position="310"/>
    </location>
</feature>
<dbReference type="GeneID" id="301820649"/>
<dbReference type="OrthoDB" id="9787436at2"/>
<dbReference type="EMBL" id="AP012603">
    <property type="protein sequence ID" value="BAM92947.1"/>
    <property type="molecule type" value="Genomic_DNA"/>
</dbReference>
<reference evidence="5 6" key="1">
    <citation type="journal article" date="2013" name="Appl. Environ. Microbiol.">
        <title>Genome analysis suggests that the soil oligotrophic bacterium Agromonas oligotrophica (Bradyrhizobium oligotrophicum) is a nitrogen-fixing symbiont of Aeschynomene indica.</title>
        <authorList>
            <person name="Okubo T."/>
            <person name="Fukushima S."/>
            <person name="Itakura M."/>
            <person name="Oshima K."/>
            <person name="Longtonglang A."/>
            <person name="Teaumroong N."/>
            <person name="Mitsui H."/>
            <person name="Hattori M."/>
            <person name="Hattori R."/>
            <person name="Hattori T."/>
            <person name="Minamisawa K."/>
        </authorList>
    </citation>
    <scope>NUCLEOTIDE SEQUENCE [LARGE SCALE GENOMIC DNA]</scope>
    <source>
        <strain evidence="5 6">S58</strain>
    </source>
</reference>
<dbReference type="eggNOG" id="COG2234">
    <property type="taxonomic scope" value="Bacteria"/>
</dbReference>
<evidence type="ECO:0000256" key="1">
    <source>
        <dbReference type="ARBA" id="ARBA00022679"/>
    </source>
</evidence>
<dbReference type="SUPFAM" id="SSF53187">
    <property type="entry name" value="Zn-dependent exopeptidases"/>
    <property type="match status" value="1"/>
</dbReference>
<keyword evidence="3" id="KW-0732">Signal</keyword>
<dbReference type="Pfam" id="PF04389">
    <property type="entry name" value="Peptidase_M28"/>
    <property type="match status" value="1"/>
</dbReference>
<dbReference type="AlphaFoldDB" id="M4ZGG9"/>
<accession>M4ZGG9</accession>
<feature type="chain" id="PRO_5004061905" description="Peptidase M28 domain-containing protein" evidence="3">
    <location>
        <begin position="27"/>
        <end position="314"/>
    </location>
</feature>
<feature type="signal peptide" evidence="3">
    <location>
        <begin position="1"/>
        <end position="26"/>
    </location>
</feature>
<dbReference type="InterPro" id="IPR007484">
    <property type="entry name" value="Peptidase_M28"/>
</dbReference>
<dbReference type="GO" id="GO:0016603">
    <property type="term" value="F:glutaminyl-peptide cyclotransferase activity"/>
    <property type="evidence" value="ECO:0007669"/>
    <property type="project" value="TreeGrafter"/>
</dbReference>
<dbReference type="STRING" id="1245469.S58_69820"/>
<keyword evidence="2" id="KW-0012">Acyltransferase</keyword>
<dbReference type="HOGENOM" id="CLU_045003_2_1_5"/>